<accession>A0A395LGB7</accession>
<feature type="non-terminal residue" evidence="1">
    <location>
        <position position="63"/>
    </location>
</feature>
<name>A0A395LGB7_9SPHN</name>
<evidence type="ECO:0000313" key="2">
    <source>
        <dbReference type="Proteomes" id="UP000254101"/>
    </source>
</evidence>
<keyword evidence="2" id="KW-1185">Reference proteome</keyword>
<dbReference type="EMBL" id="QRBB01000005">
    <property type="protein sequence ID" value="RDS75661.1"/>
    <property type="molecule type" value="Genomic_DNA"/>
</dbReference>
<protein>
    <submittedName>
        <fullName evidence="1">FAH family protein</fullName>
    </submittedName>
</protein>
<gene>
    <name evidence="1" type="ORF">DL238_15795</name>
</gene>
<sequence>MILAQDDGAHFIEGAATTRDLAMRAAEQGTGLLALAQANLSSEAADIEALYDEGLLLAAIDHP</sequence>
<reference evidence="1 2" key="1">
    <citation type="submission" date="2018-07" db="EMBL/GenBank/DDBJ databases">
        <title>Erythrobacter nanhaiensis sp. nov., a novel member of the genus Erythrobacter isolated from the South China Sea.</title>
        <authorList>
            <person name="Chen X."/>
            <person name="Liu J."/>
        </authorList>
    </citation>
    <scope>NUCLEOTIDE SEQUENCE [LARGE SCALE GENOMIC DNA]</scope>
    <source>
        <strain evidence="1 2">S-5</strain>
    </source>
</reference>
<dbReference type="AlphaFoldDB" id="A0A395LGB7"/>
<proteinExistence type="predicted"/>
<dbReference type="Proteomes" id="UP000254101">
    <property type="component" value="Unassembled WGS sequence"/>
</dbReference>
<evidence type="ECO:0000313" key="1">
    <source>
        <dbReference type="EMBL" id="RDS75661.1"/>
    </source>
</evidence>
<comment type="caution">
    <text evidence="1">The sequence shown here is derived from an EMBL/GenBank/DDBJ whole genome shotgun (WGS) entry which is preliminary data.</text>
</comment>
<organism evidence="1 2">
    <name type="scientific">Alteriqipengyuania lutimaris</name>
    <dbReference type="NCBI Taxonomy" id="1538146"/>
    <lineage>
        <taxon>Bacteria</taxon>
        <taxon>Pseudomonadati</taxon>
        <taxon>Pseudomonadota</taxon>
        <taxon>Alphaproteobacteria</taxon>
        <taxon>Sphingomonadales</taxon>
        <taxon>Erythrobacteraceae</taxon>
        <taxon>Alteriqipengyuania</taxon>
    </lineage>
</organism>